<sequence length="69" mass="7851">MVRKSSAESAARSDELPVGVSELKTMNGRMRLMKMGLPPDRKVEAPDRIGAGRVRWCGMLRRRDVPRER</sequence>
<gene>
    <name evidence="1" type="ORF">GCM10009862_15870</name>
</gene>
<evidence type="ECO:0000313" key="2">
    <source>
        <dbReference type="Proteomes" id="UP001500274"/>
    </source>
</evidence>
<keyword evidence="2" id="KW-1185">Reference proteome</keyword>
<proteinExistence type="predicted"/>
<accession>A0ABP6BM94</accession>
<dbReference type="EMBL" id="BAAARI010000011">
    <property type="protein sequence ID" value="GAA2577379.1"/>
    <property type="molecule type" value="Genomic_DNA"/>
</dbReference>
<reference evidence="2" key="1">
    <citation type="journal article" date="2019" name="Int. J. Syst. Evol. Microbiol.">
        <title>The Global Catalogue of Microorganisms (GCM) 10K type strain sequencing project: providing services to taxonomists for standard genome sequencing and annotation.</title>
        <authorList>
            <consortium name="The Broad Institute Genomics Platform"/>
            <consortium name="The Broad Institute Genome Sequencing Center for Infectious Disease"/>
            <person name="Wu L."/>
            <person name="Ma J."/>
        </authorList>
    </citation>
    <scope>NUCLEOTIDE SEQUENCE [LARGE SCALE GENOMIC DNA]</scope>
    <source>
        <strain evidence="2">JCM 16365</strain>
    </source>
</reference>
<dbReference type="Proteomes" id="UP001500274">
    <property type="component" value="Unassembled WGS sequence"/>
</dbReference>
<organism evidence="1 2">
    <name type="scientific">Microbacterium binotii</name>
    <dbReference type="NCBI Taxonomy" id="462710"/>
    <lineage>
        <taxon>Bacteria</taxon>
        <taxon>Bacillati</taxon>
        <taxon>Actinomycetota</taxon>
        <taxon>Actinomycetes</taxon>
        <taxon>Micrococcales</taxon>
        <taxon>Microbacteriaceae</taxon>
        <taxon>Microbacterium</taxon>
    </lineage>
</organism>
<protein>
    <submittedName>
        <fullName evidence="1">Uncharacterized protein</fullName>
    </submittedName>
</protein>
<comment type="caution">
    <text evidence="1">The sequence shown here is derived from an EMBL/GenBank/DDBJ whole genome shotgun (WGS) entry which is preliminary data.</text>
</comment>
<evidence type="ECO:0000313" key="1">
    <source>
        <dbReference type="EMBL" id="GAA2577379.1"/>
    </source>
</evidence>
<name>A0ABP6BM94_9MICO</name>